<organism evidence="6 7">
    <name type="scientific">Owenia fusiformis</name>
    <name type="common">Polychaete worm</name>
    <dbReference type="NCBI Taxonomy" id="6347"/>
    <lineage>
        <taxon>Eukaryota</taxon>
        <taxon>Metazoa</taxon>
        <taxon>Spiralia</taxon>
        <taxon>Lophotrochozoa</taxon>
        <taxon>Annelida</taxon>
        <taxon>Polychaeta</taxon>
        <taxon>Sedentaria</taxon>
        <taxon>Canalipalpata</taxon>
        <taxon>Sabellida</taxon>
        <taxon>Oweniida</taxon>
        <taxon>Oweniidae</taxon>
        <taxon>Owenia</taxon>
    </lineage>
</organism>
<dbReference type="PROSITE" id="PS00135">
    <property type="entry name" value="TRYPSIN_SER"/>
    <property type="match status" value="1"/>
</dbReference>
<evidence type="ECO:0000313" key="7">
    <source>
        <dbReference type="Proteomes" id="UP000749559"/>
    </source>
</evidence>
<name>A0A8J1U6W0_OWEFU</name>
<dbReference type="InterPro" id="IPR033116">
    <property type="entry name" value="TRYPSIN_SER"/>
</dbReference>
<keyword evidence="3" id="KW-0720">Serine protease</keyword>
<dbReference type="PRINTS" id="PR00722">
    <property type="entry name" value="CHYMOTRYPSIN"/>
</dbReference>
<dbReference type="Pfam" id="PF00431">
    <property type="entry name" value="CUB"/>
    <property type="match status" value="1"/>
</dbReference>
<sequence>MKWLLIFVLSLFLRCPNQQVSTAETIPDTYSFQESGCGNNANQTGKLFGSFTSMNYPIGYEKNSQCSWIIQAPRGWIVLAWFDDQFDIAEEKFLGRSFCRDDYVVLYDNAPVNSRMIGRYCGTQPPFPINTMSNRMIVQFFTGTVGSGKGFKLYWRLIEVERPSTTIPPTTTQITYSTRHPASTTQFPDHKCGTPAIQQNLAQNRIVGGVEAKPGSWPWVVSIHLDNSHICGATLIHPQWLLTAAHCFDSVRALDRLDARTGKHNRFSIDSTEQKYRFERIINHPDYNDLSSDSDIALVKLTEVVQQGDRVSFACLPETDVAAGRMCYATGMGETQGTCCIGKMKQVAVPVIDQKVCNGTDYFNGDITNSMMCAGYAQGGRDSCKGDSGGPLNCMVENRWMVQGVVSWGIGCAEKNKPGIYTNVVRYVDWIKRTIAIS</sequence>
<evidence type="ECO:0000256" key="4">
    <source>
        <dbReference type="ARBA" id="ARBA00023157"/>
    </source>
</evidence>
<gene>
    <name evidence="6" type="ORF">OFUS_LOCUS19461</name>
</gene>
<dbReference type="CDD" id="cd00041">
    <property type="entry name" value="CUB"/>
    <property type="match status" value="1"/>
</dbReference>
<dbReference type="Gene3D" id="2.40.10.10">
    <property type="entry name" value="Trypsin-like serine proteases"/>
    <property type="match status" value="3"/>
</dbReference>
<reference evidence="6" key="1">
    <citation type="submission" date="2022-03" db="EMBL/GenBank/DDBJ databases">
        <authorList>
            <person name="Martin C."/>
        </authorList>
    </citation>
    <scope>NUCLEOTIDE SEQUENCE</scope>
</reference>
<dbReference type="Pfam" id="PF00089">
    <property type="entry name" value="Trypsin"/>
    <property type="match status" value="1"/>
</dbReference>
<dbReference type="Proteomes" id="UP000749559">
    <property type="component" value="Unassembled WGS sequence"/>
</dbReference>
<dbReference type="GO" id="GO:0004252">
    <property type="term" value="F:serine-type endopeptidase activity"/>
    <property type="evidence" value="ECO:0007669"/>
    <property type="project" value="InterPro"/>
</dbReference>
<dbReference type="GO" id="GO:0009566">
    <property type="term" value="P:fertilization"/>
    <property type="evidence" value="ECO:0007669"/>
    <property type="project" value="UniProtKB-ARBA"/>
</dbReference>
<dbReference type="SMART" id="SM00020">
    <property type="entry name" value="Tryp_SPc"/>
    <property type="match status" value="1"/>
</dbReference>
<protein>
    <submittedName>
        <fullName evidence="6">Uncharacterized protein</fullName>
    </submittedName>
</protein>
<evidence type="ECO:0000256" key="1">
    <source>
        <dbReference type="ARBA" id="ARBA00022670"/>
    </source>
</evidence>
<keyword evidence="4" id="KW-1015">Disulfide bond</keyword>
<dbReference type="SUPFAM" id="SSF50494">
    <property type="entry name" value="Trypsin-like serine proteases"/>
    <property type="match status" value="1"/>
</dbReference>
<dbReference type="PANTHER" id="PTHR24252">
    <property type="entry name" value="ACROSIN-RELATED"/>
    <property type="match status" value="1"/>
</dbReference>
<dbReference type="OrthoDB" id="10012881at2759"/>
<dbReference type="FunFam" id="2.60.120.290:FF:000005">
    <property type="entry name" value="Procollagen C-endopeptidase enhancer 1"/>
    <property type="match status" value="1"/>
</dbReference>
<dbReference type="EMBL" id="CAIIXF020000009">
    <property type="protein sequence ID" value="CAH1794825.1"/>
    <property type="molecule type" value="Genomic_DNA"/>
</dbReference>
<dbReference type="InterPro" id="IPR001314">
    <property type="entry name" value="Peptidase_S1A"/>
</dbReference>
<evidence type="ECO:0000313" key="6">
    <source>
        <dbReference type="EMBL" id="CAH1794825.1"/>
    </source>
</evidence>
<dbReference type="InterPro" id="IPR018114">
    <property type="entry name" value="TRYPSIN_HIS"/>
</dbReference>
<accession>A0A8J1U6W0</accession>
<comment type="caution">
    <text evidence="6">The sequence shown here is derived from an EMBL/GenBank/DDBJ whole genome shotgun (WGS) entry which is preliminary data.</text>
</comment>
<dbReference type="Gene3D" id="2.60.120.290">
    <property type="entry name" value="Spermadhesin, CUB domain"/>
    <property type="match status" value="1"/>
</dbReference>
<keyword evidence="1" id="KW-0645">Protease</keyword>
<dbReference type="SUPFAM" id="SSF49854">
    <property type="entry name" value="Spermadhesin, CUB domain"/>
    <property type="match status" value="1"/>
</dbReference>
<dbReference type="FunFam" id="2.40.10.10:FF:000003">
    <property type="entry name" value="Transmembrane serine protease 3"/>
    <property type="match status" value="1"/>
</dbReference>
<dbReference type="AlphaFoldDB" id="A0A8J1U6W0"/>
<dbReference type="PROSITE" id="PS50240">
    <property type="entry name" value="TRYPSIN_DOM"/>
    <property type="match status" value="1"/>
</dbReference>
<comment type="caution">
    <text evidence="5">Lacks conserved residue(s) required for the propagation of feature annotation.</text>
</comment>
<dbReference type="SMART" id="SM00042">
    <property type="entry name" value="CUB"/>
    <property type="match status" value="1"/>
</dbReference>
<dbReference type="InterPro" id="IPR043504">
    <property type="entry name" value="Peptidase_S1_PA_chymotrypsin"/>
</dbReference>
<evidence type="ECO:0000256" key="5">
    <source>
        <dbReference type="PROSITE-ProRule" id="PRU00059"/>
    </source>
</evidence>
<dbReference type="InterPro" id="IPR000859">
    <property type="entry name" value="CUB_dom"/>
</dbReference>
<dbReference type="InterPro" id="IPR035914">
    <property type="entry name" value="Sperma_CUB_dom_sf"/>
</dbReference>
<keyword evidence="7" id="KW-1185">Reference proteome</keyword>
<dbReference type="PROSITE" id="PS01180">
    <property type="entry name" value="CUB"/>
    <property type="match status" value="1"/>
</dbReference>
<keyword evidence="2" id="KW-0378">Hydrolase</keyword>
<dbReference type="CDD" id="cd00190">
    <property type="entry name" value="Tryp_SPc"/>
    <property type="match status" value="1"/>
</dbReference>
<proteinExistence type="predicted"/>
<dbReference type="PANTHER" id="PTHR24252:SF7">
    <property type="entry name" value="HYALIN"/>
    <property type="match status" value="1"/>
</dbReference>
<evidence type="ECO:0000256" key="3">
    <source>
        <dbReference type="ARBA" id="ARBA00022825"/>
    </source>
</evidence>
<dbReference type="InterPro" id="IPR001254">
    <property type="entry name" value="Trypsin_dom"/>
</dbReference>
<dbReference type="GO" id="GO:0006508">
    <property type="term" value="P:proteolysis"/>
    <property type="evidence" value="ECO:0007669"/>
    <property type="project" value="UniProtKB-KW"/>
</dbReference>
<evidence type="ECO:0000256" key="2">
    <source>
        <dbReference type="ARBA" id="ARBA00022801"/>
    </source>
</evidence>
<dbReference type="PROSITE" id="PS00134">
    <property type="entry name" value="TRYPSIN_HIS"/>
    <property type="match status" value="1"/>
</dbReference>
<dbReference type="InterPro" id="IPR009003">
    <property type="entry name" value="Peptidase_S1_PA"/>
</dbReference>